<dbReference type="Gene3D" id="2.70.150.10">
    <property type="entry name" value="Calcium-transporting ATPase, cytoplasmic transduction domain A"/>
    <property type="match status" value="1"/>
</dbReference>
<evidence type="ECO:0000313" key="13">
    <source>
        <dbReference type="EMBL" id="MDF9408868.1"/>
    </source>
</evidence>
<dbReference type="Gene3D" id="3.40.50.1000">
    <property type="entry name" value="HAD superfamily/HAD-like"/>
    <property type="match status" value="2"/>
</dbReference>
<dbReference type="InterPro" id="IPR023299">
    <property type="entry name" value="ATPase_P-typ_cyto_dom_N"/>
</dbReference>
<dbReference type="GO" id="GO:0030007">
    <property type="term" value="P:intracellular potassium ion homeostasis"/>
    <property type="evidence" value="ECO:0007669"/>
    <property type="project" value="TreeGrafter"/>
</dbReference>
<dbReference type="InterPro" id="IPR044492">
    <property type="entry name" value="P_typ_ATPase_HD_dom"/>
</dbReference>
<dbReference type="SUPFAM" id="SSF81653">
    <property type="entry name" value="Calcium ATPase, transduction domain A"/>
    <property type="match status" value="1"/>
</dbReference>
<dbReference type="GO" id="GO:0005391">
    <property type="term" value="F:P-type sodium:potassium-exchanging transporter activity"/>
    <property type="evidence" value="ECO:0007669"/>
    <property type="project" value="TreeGrafter"/>
</dbReference>
<sequence length="1566" mass="167813">MSKYNHVHADRAKIVHLLPGRVRMFVPRLKGNWLMASVINQKMTEMAGVRQARANPLTGRVLVVFNETQIRPNNLIKTINDINNEPEFEFHLPPKNNQASASTLKKLQEPEDLPISEQLLNVAMGGGILAYLGLKRVLFGRSSLAENPGIFNLAAITAIVSGYPVLHSGFQSLVKGRINHDLLMGTIALGTVFLRESIPGLLVIWLVNLTALGQSLVLRSYRNALPELPETTGKPAQKQEKLTIPRWSEAGQEYGRKAVLPVFGLASLSGIAGGAGGFQRWLAMLLAANPSPAGLAAPTAATAAMAGAGKKGILYRDEHTLEVLSAVDTVVITSAKTLSEASYQVADILPAPGITKKELLDLAAEASCQMDNHHCLVLRKALAARVYRLRSTNNSPGASGRILAGDEHILTAGGIDSRWFFSKARRLRHLGQLPVFIATHGRLAGLLGIKRYRAADLRELVNGLRALGISNIGLTVEEDNNVLRQSAHELGIHHVWPGLTTQNTVAEIGNLKRQVKKIALLMGDTDDSPLLQVADVSICLASNLKCNSVDVVISKPALLPEVFRMARIGRLRAKQNLALVLAANVAGLALGATGRMPPMAASVYNNLISVFVGANSLRLLSGKPRHPRNHCRSLPTARKEIAAALALADNYPKTLQQEHRQKYSFNDLHKLSVAEALSKLKTDLESGLDKPQVLQRMNLFGPNKLAEAKPQGFLSRIWDQLKDFLVKALMASSAVCIVMGEFNDALAIVTILILNAVLGALQEQKAEGALEALDKMTAPTAKVRRSGKVRRLPAAELVPGDIVLLEQGDGVPADLRLVEVHGLEIEESALTGEPYPIPKKADLITDCVALLDCDNLAFMGTNVTRGRAVGLVSATGMSTEIGKIAGMLNEHKREPTPLQNRMTAVGGVILKYSLAASGLVALAGVLRGGSLFQMFLAGVSLAVAAIPEGLPAVVTIAMASGVKRMAKENAVVRRLPAVETLGSATLICTDKTGTLTQNRQQVQSVYTSSGWWQTQPGERQLKPVQTGNNDPQDLVSLLTAGILCNDASLHWSQNKPAGKTKPQWQVEGDPTEGALLLAALQEGLNYKEIQEKWQRIRELPFDAERLRMTVICREKSLDYAAFVKGAPEVVLGLCPQMQQQGRIVPLDGASRQAVLEASERMAGDAMRVLAIAYRPLSDPDLPDPEQSLILLGLAGMVDPPRPEVGNAIATCHRAGIKVAMITGDHPNTALTIAKKLGIAESGNVLTGRDIESLNDLELATAVREVRVFARVLPAHKLRLVKAFRQQGEILAMVGDGVNDAPAVKEGDIGVAMGRTGTDVTKQAADIVLLDDNFATLVSAVEQGRGIYSNIKRSARYLLSTNAGEVLLMFLSVLLGLPMPLLPIQLLFLNLLGDGLPALALGVEPLAKDLMDQAPRPANQSFFDEGLNTQIASRGVSLGLVGLGAYHWALKQGNLSRARTVALATITSGQLLAALECGERKEGKSSHFLAGSVALSAALLAGAIYLPFGRGIFKTSPLGLMDAAVALGTSGLTSIMDRAIADLWRGSIPSKKPLMPAIKEKAESCQD</sequence>
<dbReference type="InterPro" id="IPR004014">
    <property type="entry name" value="ATPase_P-typ_cation-transptr_N"/>
</dbReference>
<dbReference type="Proteomes" id="UP001154312">
    <property type="component" value="Unassembled WGS sequence"/>
</dbReference>
<gene>
    <name evidence="13" type="ORF">L7E55_10955</name>
</gene>
<dbReference type="Gene3D" id="3.40.1110.10">
    <property type="entry name" value="Calcium-transporting ATPase, cytoplasmic domain N"/>
    <property type="match status" value="2"/>
</dbReference>
<dbReference type="PANTHER" id="PTHR43294:SF20">
    <property type="entry name" value="P-TYPE ATPASE"/>
    <property type="match status" value="1"/>
</dbReference>
<dbReference type="InterPro" id="IPR001757">
    <property type="entry name" value="P_typ_ATPase"/>
</dbReference>
<name>A0A9X4H4M8_9FIRM</name>
<feature type="transmembrane region" description="Helical" evidence="11">
    <location>
        <begin position="1487"/>
        <end position="1507"/>
    </location>
</feature>
<dbReference type="GO" id="GO:0006883">
    <property type="term" value="P:intracellular sodium ion homeostasis"/>
    <property type="evidence" value="ECO:0007669"/>
    <property type="project" value="TreeGrafter"/>
</dbReference>
<dbReference type="Pfam" id="PF00689">
    <property type="entry name" value="Cation_ATPase_C"/>
    <property type="match status" value="1"/>
</dbReference>
<dbReference type="Pfam" id="PF00122">
    <property type="entry name" value="E1-E2_ATPase"/>
    <property type="match status" value="1"/>
</dbReference>
<keyword evidence="4 11" id="KW-0812">Transmembrane</keyword>
<dbReference type="InterPro" id="IPR023298">
    <property type="entry name" value="ATPase_P-typ_TM_dom_sf"/>
</dbReference>
<evidence type="ECO:0000256" key="5">
    <source>
        <dbReference type="ARBA" id="ARBA00022741"/>
    </source>
</evidence>
<dbReference type="PRINTS" id="PR00119">
    <property type="entry name" value="CATATPASE"/>
</dbReference>
<dbReference type="InterPro" id="IPR036412">
    <property type="entry name" value="HAD-like_sf"/>
</dbReference>
<dbReference type="GO" id="GO:1902600">
    <property type="term" value="P:proton transmembrane transport"/>
    <property type="evidence" value="ECO:0007669"/>
    <property type="project" value="TreeGrafter"/>
</dbReference>
<dbReference type="RefSeq" id="WP_277444276.1">
    <property type="nucleotide sequence ID" value="NZ_JAKOAV010000020.1"/>
</dbReference>
<feature type="transmembrane region" description="Helical" evidence="11">
    <location>
        <begin position="1430"/>
        <end position="1449"/>
    </location>
</feature>
<dbReference type="Pfam" id="PF00690">
    <property type="entry name" value="Cation_ATPase_N"/>
    <property type="match status" value="1"/>
</dbReference>
<accession>A0A9X4H4M8</accession>
<comment type="subcellular location">
    <subcellularLocation>
        <location evidence="1">Endomembrane system</location>
        <topology evidence="1">Multi-pass membrane protein</topology>
    </subcellularLocation>
</comment>
<dbReference type="SUPFAM" id="SSF56784">
    <property type="entry name" value="HAD-like"/>
    <property type="match status" value="2"/>
</dbReference>
<evidence type="ECO:0000256" key="4">
    <source>
        <dbReference type="ARBA" id="ARBA00022692"/>
    </source>
</evidence>
<evidence type="ECO:0000259" key="12">
    <source>
        <dbReference type="SMART" id="SM00831"/>
    </source>
</evidence>
<keyword evidence="10 11" id="KW-0472">Membrane</keyword>
<dbReference type="SUPFAM" id="SSF81665">
    <property type="entry name" value="Calcium ATPase, transmembrane domain M"/>
    <property type="match status" value="1"/>
</dbReference>
<dbReference type="SUPFAM" id="SSF81660">
    <property type="entry name" value="Metal cation-transporting ATPase, ATP-binding domain N"/>
    <property type="match status" value="1"/>
</dbReference>
<evidence type="ECO:0000313" key="14">
    <source>
        <dbReference type="Proteomes" id="UP001154312"/>
    </source>
</evidence>
<keyword evidence="6" id="KW-0067">ATP-binding</keyword>
<protein>
    <submittedName>
        <fullName evidence="13">Cation-translocating P-type ATPase</fullName>
    </submittedName>
</protein>
<feature type="transmembrane region" description="Helical" evidence="11">
    <location>
        <begin position="746"/>
        <end position="761"/>
    </location>
</feature>
<keyword evidence="7" id="KW-0460">Magnesium</keyword>
<reference evidence="13" key="1">
    <citation type="submission" date="2022-02" db="EMBL/GenBank/DDBJ databases">
        <authorList>
            <person name="Leng L."/>
        </authorList>
    </citation>
    <scope>NUCLEOTIDE SEQUENCE</scope>
    <source>
        <strain evidence="13">JI</strain>
    </source>
</reference>
<evidence type="ECO:0000256" key="6">
    <source>
        <dbReference type="ARBA" id="ARBA00022840"/>
    </source>
</evidence>
<keyword evidence="5" id="KW-0547">Nucleotide-binding</keyword>
<dbReference type="InterPro" id="IPR006068">
    <property type="entry name" value="ATPase_P-typ_cation-transptr_C"/>
</dbReference>
<dbReference type="PROSITE" id="PS00154">
    <property type="entry name" value="ATPASE_E1_E2"/>
    <property type="match status" value="1"/>
</dbReference>
<organism evidence="13 14">
    <name type="scientific">Pelotomaculum isophthalicicum JI</name>
    <dbReference type="NCBI Taxonomy" id="947010"/>
    <lineage>
        <taxon>Bacteria</taxon>
        <taxon>Bacillati</taxon>
        <taxon>Bacillota</taxon>
        <taxon>Clostridia</taxon>
        <taxon>Eubacteriales</taxon>
        <taxon>Desulfotomaculaceae</taxon>
        <taxon>Pelotomaculum</taxon>
    </lineage>
</organism>
<dbReference type="PANTHER" id="PTHR43294">
    <property type="entry name" value="SODIUM/POTASSIUM-TRANSPORTING ATPASE SUBUNIT ALPHA"/>
    <property type="match status" value="1"/>
</dbReference>
<keyword evidence="14" id="KW-1185">Reference proteome</keyword>
<dbReference type="GO" id="GO:0036376">
    <property type="term" value="P:sodium ion export across plasma membrane"/>
    <property type="evidence" value="ECO:0007669"/>
    <property type="project" value="TreeGrafter"/>
</dbReference>
<evidence type="ECO:0000256" key="9">
    <source>
        <dbReference type="ARBA" id="ARBA00022989"/>
    </source>
</evidence>
<dbReference type="GO" id="GO:0016887">
    <property type="term" value="F:ATP hydrolysis activity"/>
    <property type="evidence" value="ECO:0007669"/>
    <property type="project" value="InterPro"/>
</dbReference>
<evidence type="ECO:0000256" key="8">
    <source>
        <dbReference type="ARBA" id="ARBA00022967"/>
    </source>
</evidence>
<dbReference type="SFLD" id="SFLDG00002">
    <property type="entry name" value="C1.7:_P-type_atpase_like"/>
    <property type="match status" value="1"/>
</dbReference>
<dbReference type="EMBL" id="JAKOAV010000020">
    <property type="protein sequence ID" value="MDF9408868.1"/>
    <property type="molecule type" value="Genomic_DNA"/>
</dbReference>
<evidence type="ECO:0000256" key="3">
    <source>
        <dbReference type="ARBA" id="ARBA00022553"/>
    </source>
</evidence>
<dbReference type="FunFam" id="3.40.50.1000:FF:000028">
    <property type="entry name" value="Calcium-transporting P-type ATPase, putative"/>
    <property type="match status" value="1"/>
</dbReference>
<dbReference type="InterPro" id="IPR050510">
    <property type="entry name" value="Cation_transp_ATPase_P-type"/>
</dbReference>
<evidence type="ECO:0000256" key="7">
    <source>
        <dbReference type="ARBA" id="ARBA00022842"/>
    </source>
</evidence>
<evidence type="ECO:0000256" key="1">
    <source>
        <dbReference type="ARBA" id="ARBA00004127"/>
    </source>
</evidence>
<dbReference type="GO" id="GO:0005886">
    <property type="term" value="C:plasma membrane"/>
    <property type="evidence" value="ECO:0007669"/>
    <property type="project" value="TreeGrafter"/>
</dbReference>
<proteinExistence type="inferred from homology"/>
<evidence type="ECO:0000256" key="10">
    <source>
        <dbReference type="ARBA" id="ARBA00023136"/>
    </source>
</evidence>
<keyword evidence="9 11" id="KW-1133">Transmembrane helix</keyword>
<dbReference type="SFLD" id="SFLDS00003">
    <property type="entry name" value="Haloacid_Dehalogenase"/>
    <property type="match status" value="1"/>
</dbReference>
<feature type="transmembrane region" description="Helical" evidence="11">
    <location>
        <begin position="902"/>
        <end position="926"/>
    </location>
</feature>
<dbReference type="GO" id="GO:1990573">
    <property type="term" value="P:potassium ion import across plasma membrane"/>
    <property type="evidence" value="ECO:0007669"/>
    <property type="project" value="TreeGrafter"/>
</dbReference>
<evidence type="ECO:0000256" key="2">
    <source>
        <dbReference type="ARBA" id="ARBA00005675"/>
    </source>
</evidence>
<keyword evidence="3" id="KW-0597">Phosphoprotein</keyword>
<dbReference type="Gene3D" id="1.20.1110.10">
    <property type="entry name" value="Calcium-transporting ATPase, transmembrane domain"/>
    <property type="match status" value="1"/>
</dbReference>
<evidence type="ECO:0000256" key="11">
    <source>
        <dbReference type="SAM" id="Phobius"/>
    </source>
</evidence>
<feature type="transmembrane region" description="Helical" evidence="11">
    <location>
        <begin position="932"/>
        <end position="959"/>
    </location>
</feature>
<dbReference type="Pfam" id="PF19991">
    <property type="entry name" value="HMA_2"/>
    <property type="match status" value="1"/>
</dbReference>
<feature type="transmembrane region" description="Helical" evidence="11">
    <location>
        <begin position="1365"/>
        <end position="1387"/>
    </location>
</feature>
<keyword evidence="8" id="KW-1278">Translocase</keyword>
<dbReference type="SFLD" id="SFLDF00027">
    <property type="entry name" value="p-type_atpase"/>
    <property type="match status" value="1"/>
</dbReference>
<dbReference type="GO" id="GO:0005524">
    <property type="term" value="F:ATP binding"/>
    <property type="evidence" value="ECO:0007669"/>
    <property type="project" value="UniProtKB-KW"/>
</dbReference>
<comment type="similarity">
    <text evidence="2">Belongs to the cation transport ATPase (P-type) (TC 3.A.3) family. Type IIA subfamily.</text>
</comment>
<dbReference type="Pfam" id="PF13246">
    <property type="entry name" value="Cation_ATPase"/>
    <property type="match status" value="1"/>
</dbReference>
<comment type="caution">
    <text evidence="13">The sequence shown here is derived from an EMBL/GenBank/DDBJ whole genome shotgun (WGS) entry which is preliminary data.</text>
</comment>
<dbReference type="FunFam" id="2.70.150.10:FF:000160">
    <property type="entry name" value="Sarcoplasmic/endoplasmic reticulum calcium ATPase 1"/>
    <property type="match status" value="1"/>
</dbReference>
<dbReference type="InterPro" id="IPR018303">
    <property type="entry name" value="ATPase_P-typ_P_site"/>
</dbReference>
<dbReference type="InterPro" id="IPR008250">
    <property type="entry name" value="ATPase_P-typ_transduc_dom_A_sf"/>
</dbReference>
<dbReference type="InterPro" id="IPR023214">
    <property type="entry name" value="HAD_sf"/>
</dbReference>
<dbReference type="PRINTS" id="PR00120">
    <property type="entry name" value="HATPASE"/>
</dbReference>
<dbReference type="NCBIfam" id="TIGR01494">
    <property type="entry name" value="ATPase_P-type"/>
    <property type="match status" value="2"/>
</dbReference>
<dbReference type="SMART" id="SM00831">
    <property type="entry name" value="Cation_ATPase_N"/>
    <property type="match status" value="1"/>
</dbReference>
<dbReference type="InterPro" id="IPR059000">
    <property type="entry name" value="ATPase_P-type_domA"/>
</dbReference>
<feature type="domain" description="Cation-transporting P-type ATPase N-terminal" evidence="12">
    <location>
        <begin position="667"/>
        <end position="741"/>
    </location>
</feature>
<dbReference type="GO" id="GO:0012505">
    <property type="term" value="C:endomembrane system"/>
    <property type="evidence" value="ECO:0007669"/>
    <property type="project" value="UniProtKB-SubCell"/>
</dbReference>